<keyword evidence="1" id="KW-0472">Membrane</keyword>
<evidence type="ECO:0000313" key="3">
    <source>
        <dbReference type="Proteomes" id="UP001469553"/>
    </source>
</evidence>
<dbReference type="EMBL" id="JAHRIP010004886">
    <property type="protein sequence ID" value="MEQ2281840.1"/>
    <property type="molecule type" value="Genomic_DNA"/>
</dbReference>
<accession>A0ABV0XKE6</accession>
<keyword evidence="1" id="KW-1133">Transmembrane helix</keyword>
<feature type="transmembrane region" description="Helical" evidence="1">
    <location>
        <begin position="94"/>
        <end position="111"/>
    </location>
</feature>
<feature type="transmembrane region" description="Helical" evidence="1">
    <location>
        <begin position="42"/>
        <end position="59"/>
    </location>
</feature>
<gene>
    <name evidence="2" type="ORF">AMECASPLE_034467</name>
</gene>
<organism evidence="2 3">
    <name type="scientific">Ameca splendens</name>
    <dbReference type="NCBI Taxonomy" id="208324"/>
    <lineage>
        <taxon>Eukaryota</taxon>
        <taxon>Metazoa</taxon>
        <taxon>Chordata</taxon>
        <taxon>Craniata</taxon>
        <taxon>Vertebrata</taxon>
        <taxon>Euteleostomi</taxon>
        <taxon>Actinopterygii</taxon>
        <taxon>Neopterygii</taxon>
        <taxon>Teleostei</taxon>
        <taxon>Neoteleostei</taxon>
        <taxon>Acanthomorphata</taxon>
        <taxon>Ovalentaria</taxon>
        <taxon>Atherinomorphae</taxon>
        <taxon>Cyprinodontiformes</taxon>
        <taxon>Goodeidae</taxon>
        <taxon>Ameca</taxon>
    </lineage>
</organism>
<name>A0ABV0XKE6_9TELE</name>
<comment type="caution">
    <text evidence="2">The sequence shown here is derived from an EMBL/GenBank/DDBJ whole genome shotgun (WGS) entry which is preliminary data.</text>
</comment>
<reference evidence="2 3" key="1">
    <citation type="submission" date="2021-06" db="EMBL/GenBank/DDBJ databases">
        <authorList>
            <person name="Palmer J.M."/>
        </authorList>
    </citation>
    <scope>NUCLEOTIDE SEQUENCE [LARGE SCALE GENOMIC DNA]</scope>
    <source>
        <strain evidence="2 3">AS_MEX2019</strain>
        <tissue evidence="2">Muscle</tissue>
    </source>
</reference>
<proteinExistence type="predicted"/>
<evidence type="ECO:0000313" key="2">
    <source>
        <dbReference type="EMBL" id="MEQ2281840.1"/>
    </source>
</evidence>
<keyword evidence="1" id="KW-0812">Transmembrane</keyword>
<sequence>MFYFQILQTNSCFPFVRLLSLPTFLTPHSTFSHLSAGMKFKIVLTLFFVNFFIGCKKSFNTLDLCNKNPCRAGVGAVLCTGVVSNQDGANNGSLGASLSLCFCILCVFMFFEPQYCGLIQ</sequence>
<keyword evidence="3" id="KW-1185">Reference proteome</keyword>
<evidence type="ECO:0000256" key="1">
    <source>
        <dbReference type="SAM" id="Phobius"/>
    </source>
</evidence>
<protein>
    <submittedName>
        <fullName evidence="2">Uncharacterized protein</fullName>
    </submittedName>
</protein>
<dbReference type="Proteomes" id="UP001469553">
    <property type="component" value="Unassembled WGS sequence"/>
</dbReference>